<comment type="caution">
    <text evidence="8">The sequence shown here is derived from an EMBL/GenBank/DDBJ whole genome shotgun (WGS) entry which is preliminary data.</text>
</comment>
<dbReference type="InterPro" id="IPR020845">
    <property type="entry name" value="AMP-binding_CS"/>
</dbReference>
<dbReference type="InterPro" id="IPR045851">
    <property type="entry name" value="AMP-bd_C_sf"/>
</dbReference>
<dbReference type="Gene3D" id="3.30.300.30">
    <property type="match status" value="1"/>
</dbReference>
<comment type="similarity">
    <text evidence="1">Belongs to the ATP-dependent AMP-binding enzyme family.</text>
</comment>
<dbReference type="Proteomes" id="UP001165678">
    <property type="component" value="Unassembled WGS sequence"/>
</dbReference>
<dbReference type="Pfam" id="PF13193">
    <property type="entry name" value="AMP-binding_C"/>
    <property type="match status" value="1"/>
</dbReference>
<evidence type="ECO:0000256" key="4">
    <source>
        <dbReference type="ARBA" id="ARBA00022840"/>
    </source>
</evidence>
<keyword evidence="2 8" id="KW-0436">Ligase</keyword>
<evidence type="ECO:0000256" key="1">
    <source>
        <dbReference type="ARBA" id="ARBA00006432"/>
    </source>
</evidence>
<keyword evidence="3" id="KW-0547">Nucleotide-binding</keyword>
<dbReference type="InterPro" id="IPR042099">
    <property type="entry name" value="ANL_N_sf"/>
</dbReference>
<dbReference type="InterPro" id="IPR025110">
    <property type="entry name" value="AMP-bd_C"/>
</dbReference>
<dbReference type="GO" id="GO:0030729">
    <property type="term" value="F:acetoacetate-CoA ligase activity"/>
    <property type="evidence" value="ECO:0007669"/>
    <property type="project" value="UniProtKB-EC"/>
</dbReference>
<dbReference type="Gene3D" id="3.40.50.12780">
    <property type="entry name" value="N-terminal domain of ligase-like"/>
    <property type="match status" value="1"/>
</dbReference>
<dbReference type="PANTHER" id="PTHR42921:SF1">
    <property type="entry name" value="ACETOACETYL-COA SYNTHETASE"/>
    <property type="match status" value="1"/>
</dbReference>
<dbReference type="PROSITE" id="PS00455">
    <property type="entry name" value="AMP_BINDING"/>
    <property type="match status" value="1"/>
</dbReference>
<dbReference type="InterPro" id="IPR000873">
    <property type="entry name" value="AMP-dep_synth/lig_dom"/>
</dbReference>
<accession>A0AA42CU07</accession>
<dbReference type="InterPro" id="IPR032387">
    <property type="entry name" value="ACAS_N"/>
</dbReference>
<dbReference type="SUPFAM" id="SSF56801">
    <property type="entry name" value="Acetyl-CoA synthetase-like"/>
    <property type="match status" value="1"/>
</dbReference>
<reference evidence="8" key="1">
    <citation type="submission" date="2022-11" db="EMBL/GenBank/DDBJ databases">
        <title>Larsenimonas rhizosphaerae sp. nov., isolated from a tidal mudflat.</title>
        <authorList>
            <person name="Lee S.D."/>
            <person name="Kim I.S."/>
        </authorList>
    </citation>
    <scope>NUCLEOTIDE SEQUENCE</scope>
    <source>
        <strain evidence="8">GH2-1</strain>
    </source>
</reference>
<keyword evidence="9" id="KW-1185">Reference proteome</keyword>
<dbReference type="GO" id="GO:0006629">
    <property type="term" value="P:lipid metabolic process"/>
    <property type="evidence" value="ECO:0007669"/>
    <property type="project" value="InterPro"/>
</dbReference>
<keyword evidence="4" id="KW-0067">ATP-binding</keyword>
<dbReference type="NCBIfam" id="NF002937">
    <property type="entry name" value="PRK03584.1"/>
    <property type="match status" value="1"/>
</dbReference>
<evidence type="ECO:0000313" key="9">
    <source>
        <dbReference type="Proteomes" id="UP001165678"/>
    </source>
</evidence>
<dbReference type="GO" id="GO:0005524">
    <property type="term" value="F:ATP binding"/>
    <property type="evidence" value="ECO:0007669"/>
    <property type="project" value="UniProtKB-KW"/>
</dbReference>
<sequence length="653" mass="72321">MEEALWYPEPGRVKATQMSALMRRIERDHGVALPDYAALHAFSVEHLETFWSELWGDFNVIADTAPDHILTWADGEEGRMERARWFEGSRLNYAANCLWRRDEHTALICRDERGRHRALSYYALYDQVARLASALDKAGVTAGDRIGGVVPNSEHAVIGLLASASLGAIWSSCSPDFGEAGILDRFGQIEPRIILACDGYSWNGRHIDIRERVGKVSEALDSVTTTVVFGFYEDTPDISAIPKAVSWDHFLDGEAAEIDFRSLPFDHPLYILYSSGTTGAPKCIVHGAGGSLLQHLKEHRLHTDLDQDDVLFFYTTCGWMMWNWLVSGLATGATLVLFDGMPLSPGPEVLWDIIEIDQVSVFGTSARYIAACEKEGLAPDKSHDLVHLRAILSTGSALSHESFDYVYREIRQDLMLSSISGGTDIVSCFALGCPIRPVYRGELQCLGLGMDVAVFNDDGQPVSGEKGELVCRKPFPCMPVGFWNDPDGERYHEAYFSEFDNIWAHGDFAELTDNDGLVIHGRSDALLKPGGVRIGTAEIYRQVDRVDSVQEALCIGQQWEGDIRVVLFVTMKSGHALNDEIAEEIRQTIRTHATPRHVPAIIIEAPELPRTRSGKLVELAVSHVVHGRPVKNREALANPESLAFFDGLDALAS</sequence>
<name>A0AA42CU07_9GAMM</name>
<dbReference type="AlphaFoldDB" id="A0AA42CU07"/>
<feature type="domain" description="AMP-binding enzyme C-terminal" evidence="6">
    <location>
        <begin position="545"/>
        <end position="615"/>
    </location>
</feature>
<gene>
    <name evidence="8" type="ORF">OQ287_07860</name>
</gene>
<dbReference type="EC" id="6.2.1.16" evidence="8"/>
<dbReference type="CDD" id="cd05943">
    <property type="entry name" value="AACS"/>
    <property type="match status" value="1"/>
</dbReference>
<dbReference type="Pfam" id="PF00501">
    <property type="entry name" value="AMP-binding"/>
    <property type="match status" value="1"/>
</dbReference>
<feature type="domain" description="Acetyl-coenzyme A synthetase N-terminal" evidence="7">
    <location>
        <begin position="36"/>
        <end position="97"/>
    </location>
</feature>
<evidence type="ECO:0000313" key="8">
    <source>
        <dbReference type="EMBL" id="MCX2524152.1"/>
    </source>
</evidence>
<evidence type="ECO:0000256" key="3">
    <source>
        <dbReference type="ARBA" id="ARBA00022741"/>
    </source>
</evidence>
<proteinExistence type="inferred from homology"/>
<dbReference type="PANTHER" id="PTHR42921">
    <property type="entry name" value="ACETOACETYL-COA SYNTHETASE"/>
    <property type="match status" value="1"/>
</dbReference>
<evidence type="ECO:0000259" key="5">
    <source>
        <dbReference type="Pfam" id="PF00501"/>
    </source>
</evidence>
<evidence type="ECO:0000259" key="6">
    <source>
        <dbReference type="Pfam" id="PF13193"/>
    </source>
</evidence>
<organism evidence="8 9">
    <name type="scientific">Larsenimonas rhizosphaerae</name>
    <dbReference type="NCBI Taxonomy" id="2944682"/>
    <lineage>
        <taxon>Bacteria</taxon>
        <taxon>Pseudomonadati</taxon>
        <taxon>Pseudomonadota</taxon>
        <taxon>Gammaproteobacteria</taxon>
        <taxon>Oceanospirillales</taxon>
        <taxon>Halomonadaceae</taxon>
        <taxon>Larsenimonas</taxon>
    </lineage>
</organism>
<dbReference type="InterPro" id="IPR005914">
    <property type="entry name" value="Acac_CoA_synth"/>
</dbReference>
<dbReference type="EMBL" id="JAPIVE010000002">
    <property type="protein sequence ID" value="MCX2524152.1"/>
    <property type="molecule type" value="Genomic_DNA"/>
</dbReference>
<dbReference type="NCBIfam" id="TIGR01217">
    <property type="entry name" value="ac_ac_CoA_syn"/>
    <property type="match status" value="1"/>
</dbReference>
<dbReference type="Pfam" id="PF16177">
    <property type="entry name" value="ACAS_N"/>
    <property type="match status" value="1"/>
</dbReference>
<evidence type="ECO:0000256" key="2">
    <source>
        <dbReference type="ARBA" id="ARBA00022598"/>
    </source>
</evidence>
<feature type="domain" description="AMP-dependent synthetase/ligase" evidence="5">
    <location>
        <begin position="101"/>
        <end position="474"/>
    </location>
</feature>
<protein>
    <submittedName>
        <fullName evidence="8">Acetoacetate--CoA ligase</fullName>
        <ecNumber evidence="8">6.2.1.16</ecNumber>
    </submittedName>
</protein>
<evidence type="ECO:0000259" key="7">
    <source>
        <dbReference type="Pfam" id="PF16177"/>
    </source>
</evidence>